<evidence type="ECO:0000313" key="13">
    <source>
        <dbReference type="Proteomes" id="UP000015453"/>
    </source>
</evidence>
<accession>S8D5J6</accession>
<keyword evidence="8" id="KW-0333">Golgi apparatus</keyword>
<comment type="subcellular location">
    <subcellularLocation>
        <location evidence="1">Golgi apparatus membrane</location>
        <topology evidence="1">Single-pass type II membrane protein</topology>
    </subcellularLocation>
</comment>
<dbReference type="GO" id="GO:0000139">
    <property type="term" value="C:Golgi membrane"/>
    <property type="evidence" value="ECO:0007669"/>
    <property type="project" value="UniProtKB-SubCell"/>
</dbReference>
<evidence type="ECO:0000256" key="2">
    <source>
        <dbReference type="ARBA" id="ARBA00006003"/>
    </source>
</evidence>
<dbReference type="PANTHER" id="PTHR46779:SF1">
    <property type="entry name" value="BETA-1,6-GALACTOSYLTRANSFERASE GALT29A"/>
    <property type="match status" value="1"/>
</dbReference>
<evidence type="ECO:0000256" key="6">
    <source>
        <dbReference type="ARBA" id="ARBA00022968"/>
    </source>
</evidence>
<feature type="signal peptide" evidence="11">
    <location>
        <begin position="1"/>
        <end position="24"/>
    </location>
</feature>
<keyword evidence="10" id="KW-0325">Glycoprotein</keyword>
<comment type="similarity">
    <text evidence="2">Belongs to the glycosyltransferase 29 family.</text>
</comment>
<evidence type="ECO:0000313" key="12">
    <source>
        <dbReference type="EMBL" id="EPS57883.1"/>
    </source>
</evidence>
<name>S8D5J6_9LAMI</name>
<feature type="chain" id="PRO_5004562231" evidence="11">
    <location>
        <begin position="25"/>
        <end position="367"/>
    </location>
</feature>
<dbReference type="AlphaFoldDB" id="S8D5J6"/>
<dbReference type="Pfam" id="PF00777">
    <property type="entry name" value="Glyco_transf_29"/>
    <property type="match status" value="1"/>
</dbReference>
<keyword evidence="4 12" id="KW-0808">Transferase</keyword>
<dbReference type="OrthoDB" id="10264956at2759"/>
<evidence type="ECO:0000256" key="1">
    <source>
        <dbReference type="ARBA" id="ARBA00004323"/>
    </source>
</evidence>
<evidence type="ECO:0000256" key="5">
    <source>
        <dbReference type="ARBA" id="ARBA00022692"/>
    </source>
</evidence>
<protein>
    <submittedName>
        <fullName evidence="12">Sialyltransferase-like protein</fullName>
    </submittedName>
</protein>
<dbReference type="PANTHER" id="PTHR46779">
    <property type="entry name" value="BETA-1,6-GALACTOSYLTRANSFERASE GALT29A"/>
    <property type="match status" value="1"/>
</dbReference>
<organism evidence="12 13">
    <name type="scientific">Genlisea aurea</name>
    <dbReference type="NCBI Taxonomy" id="192259"/>
    <lineage>
        <taxon>Eukaryota</taxon>
        <taxon>Viridiplantae</taxon>
        <taxon>Streptophyta</taxon>
        <taxon>Embryophyta</taxon>
        <taxon>Tracheophyta</taxon>
        <taxon>Spermatophyta</taxon>
        <taxon>Magnoliopsida</taxon>
        <taxon>eudicotyledons</taxon>
        <taxon>Gunneridae</taxon>
        <taxon>Pentapetalae</taxon>
        <taxon>asterids</taxon>
        <taxon>lamiids</taxon>
        <taxon>Lamiales</taxon>
        <taxon>Lentibulariaceae</taxon>
        <taxon>Genlisea</taxon>
    </lineage>
</organism>
<evidence type="ECO:0000256" key="11">
    <source>
        <dbReference type="SAM" id="SignalP"/>
    </source>
</evidence>
<keyword evidence="3 12" id="KW-0328">Glycosyltransferase</keyword>
<evidence type="ECO:0000256" key="8">
    <source>
        <dbReference type="ARBA" id="ARBA00023034"/>
    </source>
</evidence>
<keyword evidence="13" id="KW-1185">Reference proteome</keyword>
<evidence type="ECO:0000256" key="10">
    <source>
        <dbReference type="ARBA" id="ARBA00023180"/>
    </source>
</evidence>
<proteinExistence type="inferred from homology"/>
<dbReference type="InterPro" id="IPR001675">
    <property type="entry name" value="Glyco_trans_29"/>
</dbReference>
<dbReference type="GO" id="GO:0008373">
    <property type="term" value="F:sialyltransferase activity"/>
    <property type="evidence" value="ECO:0007669"/>
    <property type="project" value="InterPro"/>
</dbReference>
<reference evidence="12 13" key="1">
    <citation type="journal article" date="2013" name="BMC Genomics">
        <title>The miniature genome of a carnivorous plant Genlisea aurea contains a low number of genes and short non-coding sequences.</title>
        <authorList>
            <person name="Leushkin E.V."/>
            <person name="Sutormin R.A."/>
            <person name="Nabieva E.R."/>
            <person name="Penin A.A."/>
            <person name="Kondrashov A.S."/>
            <person name="Logacheva M.D."/>
        </authorList>
    </citation>
    <scope>NUCLEOTIDE SEQUENCE [LARGE SCALE GENOMIC DNA]</scope>
</reference>
<evidence type="ECO:0000256" key="9">
    <source>
        <dbReference type="ARBA" id="ARBA00023136"/>
    </source>
</evidence>
<evidence type="ECO:0000256" key="4">
    <source>
        <dbReference type="ARBA" id="ARBA00022679"/>
    </source>
</evidence>
<dbReference type="Gene3D" id="3.90.1480.20">
    <property type="entry name" value="Glycosyl transferase family 29"/>
    <property type="match status" value="1"/>
</dbReference>
<evidence type="ECO:0000256" key="3">
    <source>
        <dbReference type="ARBA" id="ARBA00022676"/>
    </source>
</evidence>
<keyword evidence="9" id="KW-0472">Membrane</keyword>
<keyword evidence="11" id="KW-0732">Signal</keyword>
<dbReference type="Proteomes" id="UP000015453">
    <property type="component" value="Unassembled WGS sequence"/>
</dbReference>
<keyword evidence="7" id="KW-1133">Transmembrane helix</keyword>
<keyword evidence="5" id="KW-0812">Transmembrane</keyword>
<dbReference type="InterPro" id="IPR038578">
    <property type="entry name" value="GT29-like_sf"/>
</dbReference>
<evidence type="ECO:0000256" key="7">
    <source>
        <dbReference type="ARBA" id="ARBA00022989"/>
    </source>
</evidence>
<dbReference type="EMBL" id="AUSU01009742">
    <property type="protein sequence ID" value="EPS57883.1"/>
    <property type="molecule type" value="Genomic_DNA"/>
</dbReference>
<gene>
    <name evidence="12" type="ORF">M569_16934</name>
</gene>
<dbReference type="CDD" id="cd19952">
    <property type="entry name" value="GT29"/>
    <property type="match status" value="1"/>
</dbReference>
<comment type="caution">
    <text evidence="12">The sequence shown here is derived from an EMBL/GenBank/DDBJ whole genome shotgun (WGS) entry which is preliminary data.</text>
</comment>
<sequence length="367" mass="41521">MKHRFRSLCALLSLLLMAITFTDQFFQTPTETTTIAAAEEKAPGIIPGLRTRPGFNLTLLEFAAVDLSEPSLRREIEGLVRWGRISAVDFRTRRTMGAADYANLRLRFREYLSNWNQNRVLDPEILTRLRDQIRAPGDRNYRSCAVVGNSGILLNRNDGGLIDSHEAVIRLNNARIAGFEPHVGSKTTVSFINSNVFQHYCARRNNCFCRPYDGGVPVVMYICQPIQIIDYFRCNSSAASASPLLVTDPRFDALCSRLAKYYSLKRFAELTGKHLGEWAAAHDGENFHYSSGMQAVMMAVGVCDRVSLFGFGKSKSAKHHFHTSQKAELSIHDYEAEYELYDDLVRNPDAIPFISRDFKFPPVVLHR</sequence>
<keyword evidence="6" id="KW-0735">Signal-anchor</keyword>